<dbReference type="InterPro" id="IPR019422">
    <property type="entry name" value="7TM_GPCR_serpentine_rcpt_Srh"/>
</dbReference>
<name>A0A2A6B9D3_PRIPA</name>
<evidence type="ECO:0000313" key="2">
    <source>
        <dbReference type="Proteomes" id="UP000005239"/>
    </source>
</evidence>
<dbReference type="Proteomes" id="UP000005239">
    <property type="component" value="Unassembled WGS sequence"/>
</dbReference>
<dbReference type="PROSITE" id="PS50089">
    <property type="entry name" value="ZF_RING_2"/>
    <property type="match status" value="1"/>
</dbReference>
<gene>
    <name evidence="1" type="primary">WBGene00117678</name>
</gene>
<organism evidence="1 2">
    <name type="scientific">Pristionchus pacificus</name>
    <name type="common">Parasitic nematode worm</name>
    <dbReference type="NCBI Taxonomy" id="54126"/>
    <lineage>
        <taxon>Eukaryota</taxon>
        <taxon>Metazoa</taxon>
        <taxon>Ecdysozoa</taxon>
        <taxon>Nematoda</taxon>
        <taxon>Chromadorea</taxon>
        <taxon>Rhabditida</taxon>
        <taxon>Rhabditina</taxon>
        <taxon>Diplogasteromorpha</taxon>
        <taxon>Diplogasteroidea</taxon>
        <taxon>Neodiplogasteridae</taxon>
        <taxon>Pristionchus</taxon>
    </lineage>
</organism>
<dbReference type="PANTHER" id="PTHR45830:SF15">
    <property type="entry name" value="SERPENTINE RECEPTOR, CLASS I"/>
    <property type="match status" value="1"/>
</dbReference>
<reference evidence="2" key="1">
    <citation type="journal article" date="2008" name="Nat. Genet.">
        <title>The Pristionchus pacificus genome provides a unique perspective on nematode lifestyle and parasitism.</title>
        <authorList>
            <person name="Dieterich C."/>
            <person name="Clifton S.W."/>
            <person name="Schuster L.N."/>
            <person name="Chinwalla A."/>
            <person name="Delehaunty K."/>
            <person name="Dinkelacker I."/>
            <person name="Fulton L."/>
            <person name="Fulton R."/>
            <person name="Godfrey J."/>
            <person name="Minx P."/>
            <person name="Mitreva M."/>
            <person name="Roeseler W."/>
            <person name="Tian H."/>
            <person name="Witte H."/>
            <person name="Yang S.P."/>
            <person name="Wilson R.K."/>
            <person name="Sommer R.J."/>
        </authorList>
    </citation>
    <scope>NUCLEOTIDE SEQUENCE [LARGE SCALE GENOMIC DNA]</scope>
    <source>
        <strain evidence="2">PS312</strain>
    </source>
</reference>
<reference evidence="1" key="2">
    <citation type="submission" date="2022-06" db="UniProtKB">
        <authorList>
            <consortium name="EnsemblMetazoa"/>
        </authorList>
    </citation>
    <scope>IDENTIFICATION</scope>
    <source>
        <strain evidence="1">PS312</strain>
    </source>
</reference>
<dbReference type="PROSITE" id="PS00518">
    <property type="entry name" value="ZF_RING_1"/>
    <property type="match status" value="1"/>
</dbReference>
<dbReference type="EnsemblMetazoa" id="PPA28124.1">
    <property type="protein sequence ID" value="PPA28124.1"/>
    <property type="gene ID" value="WBGene00117678"/>
</dbReference>
<sequence length="674" mass="75764">MRGSRPLSNDVILLIFTSIGVLTLIPNLICLYLIIKLRAIYARNIFAVVSVLQLFYLLESFHVSVVFLPFIYVTLGGGYCIGWSCERNHVSFTTNLTICMVLMVNLCALFVILLLHRHQNLMKSNSRMKLGRKTICVFSSLLLLGSNSLPIRYASISITDSAQQATILKQVISLSSNMWRCTDCDWIETGRNYGVLSEYDAAIDGLIVIITLSLYTFFGFVCAMHMWRVILEYRTTSMSSGARTTVRISQTRQSLVQVVIFILFFATPITLFMSMSFVDFEDDSIVLLPSILLFSLNALVHSLHTIWTTPPILSYIRQAIWQGSHHVVSSSTLSYRIYCSLVLREAKCIASMVIDARGAVQALFSMDCKYCEQGFDGGEHTPCLSTCGHLYCDECIQDNAEHDESIKCVCGGKIDAGDATECFGLKTLFAHLSSCPALRCANCERLHPFDNCVRLRFDHDLERIFCVWCAAMKLNEDSDEHLEFSIRSPQDEMMVSLGKEGMELMRTIVCCCLCEKRIKVKKTEQQRRGAFRQRYNLRQEMRDAVVPAVSLPFTILPNSPTGPRVLSNRTSPAQALTCGHFVCSQRCLSEKIDGSDISCGFCDTEIEEDGIKAEFLDEVLETASEGEKCATCLNYRTRKDFCHMDGESRCVWCIVESKTVDANECATGILIEID</sequence>
<protein>
    <submittedName>
        <fullName evidence="1">RING-type domain-containing protein</fullName>
    </submittedName>
</protein>
<dbReference type="Pfam" id="PF10318">
    <property type="entry name" value="7TM_GPCR_Srh"/>
    <property type="match status" value="1"/>
</dbReference>
<dbReference type="AlphaFoldDB" id="A0A2A6B9D3"/>
<dbReference type="InterPro" id="IPR017907">
    <property type="entry name" value="Znf_RING_CS"/>
</dbReference>
<dbReference type="InterPro" id="IPR001841">
    <property type="entry name" value="Znf_RING"/>
</dbReference>
<accession>A0A8R1UGV0</accession>
<proteinExistence type="predicted"/>
<keyword evidence="2" id="KW-1185">Reference proteome</keyword>
<accession>A0A2A6B9D3</accession>
<dbReference type="PANTHER" id="PTHR45830">
    <property type="entry name" value="SERPENTINE RECEPTOR, CLASS I"/>
    <property type="match status" value="1"/>
</dbReference>
<evidence type="ECO:0000313" key="1">
    <source>
        <dbReference type="EnsemblMetazoa" id="PPA28124.1"/>
    </source>
</evidence>